<sequence>MTSRTASALADLERKVEAPDVGSLDRLHLVPAPSVPEIQLHLAEDAMVWWARMEAEAGEGLAPPFWATAWPGGQALARYLLDNSWAVVGRRVLDLAAGSGLAGIAAAKAGAATVTVNDIDPYALAAATLNAKANRVSITISSADLLDGDGGDAELVLAGDVFYGEAMAERVLHFVERVVGRGARVLIGDPGRVHLPHDRLRVLASYEASTTGAFGDIEIERMQVLEPQA</sequence>
<evidence type="ECO:0000256" key="1">
    <source>
        <dbReference type="ARBA" id="ARBA00022603"/>
    </source>
</evidence>
<dbReference type="SUPFAM" id="SSF53335">
    <property type="entry name" value="S-adenosyl-L-methionine-dependent methyltransferases"/>
    <property type="match status" value="1"/>
</dbReference>
<keyword evidence="1 3" id="KW-0489">Methyltransferase</keyword>
<keyword evidence="2" id="KW-0808">Transferase</keyword>
<dbReference type="Gene3D" id="3.40.50.150">
    <property type="entry name" value="Vaccinia Virus protein VP39"/>
    <property type="match status" value="1"/>
</dbReference>
<reference evidence="4" key="1">
    <citation type="journal article" date="2019" name="Int. J. Syst. Evol. Microbiol.">
        <title>The Global Catalogue of Microorganisms (GCM) 10K type strain sequencing project: providing services to taxonomists for standard genome sequencing and annotation.</title>
        <authorList>
            <consortium name="The Broad Institute Genomics Platform"/>
            <consortium name="The Broad Institute Genome Sequencing Center for Infectious Disease"/>
            <person name="Wu L."/>
            <person name="Ma J."/>
        </authorList>
    </citation>
    <scope>NUCLEOTIDE SEQUENCE [LARGE SCALE GENOMIC DNA]</scope>
    <source>
        <strain evidence="4">JCM 31037</strain>
    </source>
</reference>
<dbReference type="CDD" id="cd02440">
    <property type="entry name" value="AdoMet_MTases"/>
    <property type="match status" value="1"/>
</dbReference>
<evidence type="ECO:0000313" key="3">
    <source>
        <dbReference type="EMBL" id="MFD1322251.1"/>
    </source>
</evidence>
<dbReference type="InterPro" id="IPR050078">
    <property type="entry name" value="Ribosomal_L11_MeTrfase_PrmA"/>
</dbReference>
<dbReference type="Proteomes" id="UP001597260">
    <property type="component" value="Unassembled WGS sequence"/>
</dbReference>
<keyword evidence="4" id="KW-1185">Reference proteome</keyword>
<protein>
    <submittedName>
        <fullName evidence="3">Class I SAM-dependent methyltransferase</fullName>
    </submittedName>
</protein>
<dbReference type="PANTHER" id="PTHR43648">
    <property type="entry name" value="ELECTRON TRANSFER FLAVOPROTEIN BETA SUBUNIT LYSINE METHYLTRANSFERASE"/>
    <property type="match status" value="1"/>
</dbReference>
<dbReference type="InterPro" id="IPR029063">
    <property type="entry name" value="SAM-dependent_MTases_sf"/>
</dbReference>
<proteinExistence type="predicted"/>
<evidence type="ECO:0000313" key="4">
    <source>
        <dbReference type="Proteomes" id="UP001597260"/>
    </source>
</evidence>
<dbReference type="PANTHER" id="PTHR43648:SF1">
    <property type="entry name" value="ELECTRON TRANSFER FLAVOPROTEIN BETA SUBUNIT LYSINE METHYLTRANSFERASE"/>
    <property type="match status" value="1"/>
</dbReference>
<accession>A0ABW3YF24</accession>
<comment type="caution">
    <text evidence="3">The sequence shown here is derived from an EMBL/GenBank/DDBJ whole genome shotgun (WGS) entry which is preliminary data.</text>
</comment>
<dbReference type="RefSeq" id="WP_377570952.1">
    <property type="nucleotide sequence ID" value="NZ_JBHTMP010000018.1"/>
</dbReference>
<organism evidence="3 4">
    <name type="scientific">Micromonospora sonneratiae</name>
    <dbReference type="NCBI Taxonomy" id="1184706"/>
    <lineage>
        <taxon>Bacteria</taxon>
        <taxon>Bacillati</taxon>
        <taxon>Actinomycetota</taxon>
        <taxon>Actinomycetes</taxon>
        <taxon>Micromonosporales</taxon>
        <taxon>Micromonosporaceae</taxon>
        <taxon>Micromonospora</taxon>
    </lineage>
</organism>
<evidence type="ECO:0000256" key="2">
    <source>
        <dbReference type="ARBA" id="ARBA00022679"/>
    </source>
</evidence>
<dbReference type="Pfam" id="PF06325">
    <property type="entry name" value="PrmA"/>
    <property type="match status" value="1"/>
</dbReference>
<gene>
    <name evidence="3" type="ORF">ACFQ4H_14230</name>
</gene>
<name>A0ABW3YF24_9ACTN</name>
<dbReference type="EMBL" id="JBHTMP010000018">
    <property type="protein sequence ID" value="MFD1322251.1"/>
    <property type="molecule type" value="Genomic_DNA"/>
</dbReference>
<dbReference type="GO" id="GO:0008168">
    <property type="term" value="F:methyltransferase activity"/>
    <property type="evidence" value="ECO:0007669"/>
    <property type="project" value="UniProtKB-KW"/>
</dbReference>
<dbReference type="GO" id="GO:0032259">
    <property type="term" value="P:methylation"/>
    <property type="evidence" value="ECO:0007669"/>
    <property type="project" value="UniProtKB-KW"/>
</dbReference>